<dbReference type="Gene3D" id="3.30.950.10">
    <property type="entry name" value="Methyltransferase, Cobalt-precorrin-4 Transmethylase, Domain 2"/>
    <property type="match status" value="1"/>
</dbReference>
<evidence type="ECO:0000256" key="8">
    <source>
        <dbReference type="ARBA" id="ARBA00022691"/>
    </source>
</evidence>
<dbReference type="InterPro" id="IPR000878">
    <property type="entry name" value="4pyrrol_Mease"/>
</dbReference>
<dbReference type="EMBL" id="MJIE01000001">
    <property type="protein sequence ID" value="OLR54725.1"/>
    <property type="molecule type" value="Genomic_DNA"/>
</dbReference>
<keyword evidence="8" id="KW-0949">S-adenosyl-L-methionine</keyword>
<dbReference type="InterPro" id="IPR003358">
    <property type="entry name" value="tRNA_(Gua-N-7)_MeTrfase_Trmb"/>
</dbReference>
<dbReference type="GO" id="GO:0008176">
    <property type="term" value="F:tRNA (guanine(46)-N7)-methyltransferase activity"/>
    <property type="evidence" value="ECO:0007669"/>
    <property type="project" value="UniProtKB-EC"/>
</dbReference>
<dbReference type="InterPro" id="IPR014777">
    <property type="entry name" value="4pyrrole_Mease_sub1"/>
</dbReference>
<name>A0A1Q9JEU6_9FIRM</name>
<dbReference type="GO" id="GO:0009236">
    <property type="term" value="P:cobalamin biosynthetic process"/>
    <property type="evidence" value="ECO:0007669"/>
    <property type="project" value="UniProtKB-UniPathway"/>
</dbReference>
<keyword evidence="7" id="KW-0808">Transferase</keyword>
<sequence length="408" mass="44545">MKVKVIGAGPGDPGMLTRRAREAVAAADRVYTSDHLMKLVEELTDRGEVRSVRETLEIIRRDAGSGETLAVVASGDTGFYSIASLIRRDAPPAAEVEFLCGISSMQYFAAACGLGYEEMKLVSLHGREGSLVPYVCYHRCVFALTGGAASARGLLKELCRYGLGNVKVYAGERLSMADENITEGTASELSERVFDPLTVLILVNENPRDPETTLSDRDFVRGKAPMTKEAVRELSLSWLEIRPAETVWDVGAGTGAMTCAMAQRARESFVFAVEKEQEAVETVRRNMDRLGIRNIRLVCGEASAELEYFPAPDRVFVGGSSGNLNAILDLVFRKNRNARVLITAVTLETLSEAVSALKERGTEPEVRCVNVADARALGRYHLMKAENPVYLIRNGRPAKDEEGTCDEG</sequence>
<dbReference type="Proteomes" id="UP000187404">
    <property type="component" value="Unassembled WGS sequence"/>
</dbReference>
<evidence type="ECO:0000256" key="3">
    <source>
        <dbReference type="ARBA" id="ARBA00004953"/>
    </source>
</evidence>
<dbReference type="STRING" id="1261640.BHK98_00620"/>
<evidence type="ECO:0000259" key="10">
    <source>
        <dbReference type="Pfam" id="PF00590"/>
    </source>
</evidence>
<dbReference type="SUPFAM" id="SSF53790">
    <property type="entry name" value="Tetrapyrrole methylase"/>
    <property type="match status" value="1"/>
</dbReference>
<dbReference type="Pfam" id="PF00590">
    <property type="entry name" value="TP_methylase"/>
    <property type="match status" value="1"/>
</dbReference>
<evidence type="ECO:0000256" key="4">
    <source>
        <dbReference type="ARBA" id="ARBA00011977"/>
    </source>
</evidence>
<dbReference type="InterPro" id="IPR014776">
    <property type="entry name" value="4pyrrole_Mease_sub2"/>
</dbReference>
<evidence type="ECO:0000256" key="5">
    <source>
        <dbReference type="ARBA" id="ARBA00022573"/>
    </source>
</evidence>
<dbReference type="EC" id="2.1.1.33" evidence="4"/>
<dbReference type="OrthoDB" id="9780707at2"/>
<keyword evidence="6" id="KW-0489">Methyltransferase</keyword>
<comment type="caution">
    <text evidence="11">The sequence shown here is derived from an EMBL/GenBank/DDBJ whole genome shotgun (WGS) entry which is preliminary data.</text>
</comment>
<reference evidence="11 12" key="1">
    <citation type="journal article" date="2016" name="Appl. Environ. Microbiol.">
        <title>Function and Phylogeny of Bacterial Butyryl Coenzyme A:Acetate Transferases and Their Diversity in the Proximal Colon of Swine.</title>
        <authorList>
            <person name="Trachsel J."/>
            <person name="Bayles D.O."/>
            <person name="Looft T."/>
            <person name="Levine U.Y."/>
            <person name="Allen H.K."/>
        </authorList>
    </citation>
    <scope>NUCLEOTIDE SEQUENCE [LARGE SCALE GENOMIC DNA]</scope>
    <source>
        <strain evidence="11 12">68-3-10</strain>
    </source>
</reference>
<keyword evidence="12" id="KW-1185">Reference proteome</keyword>
<dbReference type="Gene3D" id="3.40.50.150">
    <property type="entry name" value="Vaccinia Virus protein VP39"/>
    <property type="match status" value="1"/>
</dbReference>
<evidence type="ECO:0000256" key="2">
    <source>
        <dbReference type="ARBA" id="ARBA00003015"/>
    </source>
</evidence>
<dbReference type="PANTHER" id="PTHR43182">
    <property type="entry name" value="COBALT-PRECORRIN-6B C(15)-METHYLTRANSFERASE (DECARBOXYLATING)"/>
    <property type="match status" value="1"/>
</dbReference>
<dbReference type="CDD" id="cd02440">
    <property type="entry name" value="AdoMet_MTases"/>
    <property type="match status" value="1"/>
</dbReference>
<feature type="domain" description="Tetrapyrrole methylase" evidence="10">
    <location>
        <begin position="3"/>
        <end position="189"/>
    </location>
</feature>
<dbReference type="NCBIfam" id="TIGR02469">
    <property type="entry name" value="CbiT"/>
    <property type="match status" value="1"/>
</dbReference>
<dbReference type="AlphaFoldDB" id="A0A1Q9JEU6"/>
<dbReference type="InterPro" id="IPR050714">
    <property type="entry name" value="Cobalamin_biosynth_MTase"/>
</dbReference>
<dbReference type="CDD" id="cd11644">
    <property type="entry name" value="Precorrin-6Y-MT"/>
    <property type="match status" value="1"/>
</dbReference>
<dbReference type="InterPro" id="IPR029063">
    <property type="entry name" value="SAM-dependent_MTases_sf"/>
</dbReference>
<evidence type="ECO:0000313" key="11">
    <source>
        <dbReference type="EMBL" id="OLR54725.1"/>
    </source>
</evidence>
<organism evidence="11 12">
    <name type="scientific">Hornefia porci</name>
    <dbReference type="NCBI Taxonomy" id="2652292"/>
    <lineage>
        <taxon>Bacteria</taxon>
        <taxon>Bacillati</taxon>
        <taxon>Bacillota</taxon>
        <taxon>Clostridia</taxon>
        <taxon>Peptostreptococcales</taxon>
        <taxon>Anaerovoracaceae</taxon>
        <taxon>Hornefia</taxon>
    </lineage>
</organism>
<dbReference type="PANTHER" id="PTHR43182:SF1">
    <property type="entry name" value="COBALT-PRECORRIN-7 C(5)-METHYLTRANSFERASE"/>
    <property type="match status" value="1"/>
</dbReference>
<keyword evidence="5" id="KW-0169">Cobalamin biosynthesis</keyword>
<keyword evidence="9" id="KW-0819">tRNA processing</keyword>
<dbReference type="Gene3D" id="3.40.1010.10">
    <property type="entry name" value="Cobalt-precorrin-4 Transmethylase, Domain 1"/>
    <property type="match status" value="1"/>
</dbReference>
<evidence type="ECO:0000256" key="6">
    <source>
        <dbReference type="ARBA" id="ARBA00022603"/>
    </source>
</evidence>
<dbReference type="InterPro" id="IPR014008">
    <property type="entry name" value="Cbl_synth_MTase_CbiT"/>
</dbReference>
<evidence type="ECO:0000256" key="1">
    <source>
        <dbReference type="ARBA" id="ARBA00000142"/>
    </source>
</evidence>
<proteinExistence type="predicted"/>
<evidence type="ECO:0000256" key="7">
    <source>
        <dbReference type="ARBA" id="ARBA00022679"/>
    </source>
</evidence>
<accession>A0A1Q9JEU6</accession>
<protein>
    <recommendedName>
        <fullName evidence="4">tRNA (guanine(46)-N(7))-methyltransferase</fullName>
        <ecNumber evidence="4">2.1.1.33</ecNumber>
    </recommendedName>
</protein>
<dbReference type="Pfam" id="PF02390">
    <property type="entry name" value="Methyltransf_4"/>
    <property type="match status" value="1"/>
</dbReference>
<comment type="pathway">
    <text evidence="3">Cofactor biosynthesis; adenosylcobalamin biosynthesis.</text>
</comment>
<dbReference type="RefSeq" id="WP_075711745.1">
    <property type="nucleotide sequence ID" value="NZ_MJIE01000001.1"/>
</dbReference>
<dbReference type="InterPro" id="IPR012818">
    <property type="entry name" value="CbiE"/>
</dbReference>
<dbReference type="UniPathway" id="UPA00148"/>
<dbReference type="InterPro" id="IPR035996">
    <property type="entry name" value="4pyrrol_Methylase_sf"/>
</dbReference>
<comment type="function">
    <text evidence="2">Catalyzes the formation of N(7)-methylguanine at position 46 (m7G46) in tRNA.</text>
</comment>
<evidence type="ECO:0000256" key="9">
    <source>
        <dbReference type="ARBA" id="ARBA00022694"/>
    </source>
</evidence>
<gene>
    <name evidence="11" type="ORF">BHK98_00620</name>
</gene>
<dbReference type="GO" id="GO:0008276">
    <property type="term" value="F:protein methyltransferase activity"/>
    <property type="evidence" value="ECO:0007669"/>
    <property type="project" value="InterPro"/>
</dbReference>
<evidence type="ECO:0000313" key="12">
    <source>
        <dbReference type="Proteomes" id="UP000187404"/>
    </source>
</evidence>
<dbReference type="SUPFAM" id="SSF53335">
    <property type="entry name" value="S-adenosyl-L-methionine-dependent methyltransferases"/>
    <property type="match status" value="1"/>
</dbReference>
<comment type="catalytic activity">
    <reaction evidence="1">
        <text>guanosine(46) in tRNA + S-adenosyl-L-methionine = N(7)-methylguanosine(46) in tRNA + S-adenosyl-L-homocysteine</text>
        <dbReference type="Rhea" id="RHEA:42708"/>
        <dbReference type="Rhea" id="RHEA-COMP:10188"/>
        <dbReference type="Rhea" id="RHEA-COMP:10189"/>
        <dbReference type="ChEBI" id="CHEBI:57856"/>
        <dbReference type="ChEBI" id="CHEBI:59789"/>
        <dbReference type="ChEBI" id="CHEBI:74269"/>
        <dbReference type="ChEBI" id="CHEBI:74480"/>
        <dbReference type="EC" id="2.1.1.33"/>
    </reaction>
</comment>
<dbReference type="NCBIfam" id="TIGR02467">
    <property type="entry name" value="CbiE"/>
    <property type="match status" value="1"/>
</dbReference>